<feature type="active site" evidence="11">
    <location>
        <position position="34"/>
    </location>
</feature>
<name>A0A926S136_9BACI</name>
<sequence>MKKLPWLISAVCGLVLVITVKNLIFVQYTVDGVSMQPTIKEGKELRINRLSHRLNPIERFDIVVFYSPEKKESVVKRVIGVPGDEIVYKDDQLFVNGERVKEPFLKSIKEKQIEGSKLTGNFTLQETTGKTHVPKDHLFVIGDNRLKSYDSRHFGFIKEDRVIGKVKSKK</sequence>
<evidence type="ECO:0000256" key="10">
    <source>
        <dbReference type="ARBA" id="ARBA00023136"/>
    </source>
</evidence>
<dbReference type="InterPro" id="IPR019533">
    <property type="entry name" value="Peptidase_S26"/>
</dbReference>
<evidence type="ECO:0000313" key="14">
    <source>
        <dbReference type="EMBL" id="MBD1380629.1"/>
    </source>
</evidence>
<comment type="catalytic activity">
    <reaction evidence="1 12">
        <text>Cleavage of hydrophobic, N-terminal signal or leader sequences from secreted and periplasmic proteins.</text>
        <dbReference type="EC" id="3.4.21.89"/>
    </reaction>
</comment>
<evidence type="ECO:0000256" key="5">
    <source>
        <dbReference type="ARBA" id="ARBA00022475"/>
    </source>
</evidence>
<accession>A0A926S136</accession>
<feature type="active site" evidence="11">
    <location>
        <position position="76"/>
    </location>
</feature>
<keyword evidence="5" id="KW-1003">Cell membrane</keyword>
<dbReference type="EC" id="3.4.21.89" evidence="4 12"/>
<feature type="domain" description="Peptidase S26" evidence="13">
    <location>
        <begin position="6"/>
        <end position="167"/>
    </location>
</feature>
<dbReference type="Gene3D" id="2.10.109.10">
    <property type="entry name" value="Umud Fragment, subunit A"/>
    <property type="match status" value="1"/>
</dbReference>
<dbReference type="AlphaFoldDB" id="A0A926S136"/>
<evidence type="ECO:0000256" key="12">
    <source>
        <dbReference type="RuleBase" id="RU362042"/>
    </source>
</evidence>
<evidence type="ECO:0000256" key="3">
    <source>
        <dbReference type="ARBA" id="ARBA00009370"/>
    </source>
</evidence>
<dbReference type="PANTHER" id="PTHR43390">
    <property type="entry name" value="SIGNAL PEPTIDASE I"/>
    <property type="match status" value="1"/>
</dbReference>
<dbReference type="InterPro" id="IPR019758">
    <property type="entry name" value="Pept_S26A_signal_pept_1_CS"/>
</dbReference>
<dbReference type="PROSITE" id="PS00760">
    <property type="entry name" value="SPASE_I_2"/>
    <property type="match status" value="1"/>
</dbReference>
<gene>
    <name evidence="14" type="primary">lepB</name>
    <name evidence="14" type="ORF">IC621_10340</name>
</gene>
<evidence type="ECO:0000256" key="2">
    <source>
        <dbReference type="ARBA" id="ARBA00004401"/>
    </source>
</evidence>
<dbReference type="InterPro" id="IPR019757">
    <property type="entry name" value="Pept_S26A_signal_pept_1_Lys-AS"/>
</dbReference>
<keyword evidence="7" id="KW-0812">Transmembrane</keyword>
<dbReference type="CDD" id="cd06530">
    <property type="entry name" value="S26_SPase_I"/>
    <property type="match status" value="1"/>
</dbReference>
<keyword evidence="15" id="KW-1185">Reference proteome</keyword>
<dbReference type="GO" id="GO:0005886">
    <property type="term" value="C:plasma membrane"/>
    <property type="evidence" value="ECO:0007669"/>
    <property type="project" value="UniProtKB-SubCell"/>
</dbReference>
<dbReference type="RefSeq" id="WP_191158225.1">
    <property type="nucleotide sequence ID" value="NZ_JACXAI010000011.1"/>
</dbReference>
<evidence type="ECO:0000256" key="4">
    <source>
        <dbReference type="ARBA" id="ARBA00013208"/>
    </source>
</evidence>
<comment type="subcellular location">
    <subcellularLocation>
        <location evidence="2">Cell membrane</location>
        <topology evidence="2">Single-pass type II membrane protein</topology>
    </subcellularLocation>
    <subcellularLocation>
        <location evidence="12">Membrane</location>
        <topology evidence="12">Single-pass type II membrane protein</topology>
    </subcellularLocation>
</comment>
<keyword evidence="9" id="KW-1133">Transmembrane helix</keyword>
<evidence type="ECO:0000256" key="9">
    <source>
        <dbReference type="ARBA" id="ARBA00022989"/>
    </source>
</evidence>
<keyword evidence="6 12" id="KW-0645">Protease</keyword>
<comment type="caution">
    <text evidence="14">The sequence shown here is derived from an EMBL/GenBank/DDBJ whole genome shotgun (WGS) entry which is preliminary data.</text>
</comment>
<evidence type="ECO:0000256" key="8">
    <source>
        <dbReference type="ARBA" id="ARBA00022801"/>
    </source>
</evidence>
<dbReference type="Pfam" id="PF10502">
    <property type="entry name" value="Peptidase_S26"/>
    <property type="match status" value="1"/>
</dbReference>
<dbReference type="PANTHER" id="PTHR43390:SF1">
    <property type="entry name" value="CHLOROPLAST PROCESSING PEPTIDASE"/>
    <property type="match status" value="1"/>
</dbReference>
<proteinExistence type="inferred from homology"/>
<evidence type="ECO:0000259" key="13">
    <source>
        <dbReference type="Pfam" id="PF10502"/>
    </source>
</evidence>
<evidence type="ECO:0000256" key="1">
    <source>
        <dbReference type="ARBA" id="ARBA00000677"/>
    </source>
</evidence>
<dbReference type="SUPFAM" id="SSF51306">
    <property type="entry name" value="LexA/Signal peptidase"/>
    <property type="match status" value="1"/>
</dbReference>
<dbReference type="InterPro" id="IPR036286">
    <property type="entry name" value="LexA/Signal_pep-like_sf"/>
</dbReference>
<dbReference type="EMBL" id="JACXAI010000011">
    <property type="protein sequence ID" value="MBD1380629.1"/>
    <property type="molecule type" value="Genomic_DNA"/>
</dbReference>
<evidence type="ECO:0000256" key="7">
    <source>
        <dbReference type="ARBA" id="ARBA00022692"/>
    </source>
</evidence>
<reference evidence="14" key="1">
    <citation type="submission" date="2020-09" db="EMBL/GenBank/DDBJ databases">
        <title>A novel bacterium of genus Bacillus, isolated from South China Sea.</title>
        <authorList>
            <person name="Huang H."/>
            <person name="Mo K."/>
            <person name="Hu Y."/>
        </authorList>
    </citation>
    <scope>NUCLEOTIDE SEQUENCE</scope>
    <source>
        <strain evidence="14">IB182487</strain>
    </source>
</reference>
<comment type="similarity">
    <text evidence="3 12">Belongs to the peptidase S26 family.</text>
</comment>
<dbReference type="Proteomes" id="UP000626844">
    <property type="component" value="Unassembled WGS sequence"/>
</dbReference>
<dbReference type="InterPro" id="IPR000223">
    <property type="entry name" value="Pept_S26A_signal_pept_1"/>
</dbReference>
<evidence type="ECO:0000313" key="15">
    <source>
        <dbReference type="Proteomes" id="UP000626844"/>
    </source>
</evidence>
<evidence type="ECO:0000256" key="11">
    <source>
        <dbReference type="PIRSR" id="PIRSR600223-1"/>
    </source>
</evidence>
<protein>
    <recommendedName>
        <fullName evidence="4 12">Signal peptidase I</fullName>
        <ecNumber evidence="4 12">3.4.21.89</ecNumber>
    </recommendedName>
</protein>
<dbReference type="FunFam" id="2.10.109.10:FF:000008">
    <property type="entry name" value="Signal peptidase I"/>
    <property type="match status" value="1"/>
</dbReference>
<dbReference type="PRINTS" id="PR00727">
    <property type="entry name" value="LEADERPTASE"/>
</dbReference>
<dbReference type="NCBIfam" id="TIGR02227">
    <property type="entry name" value="sigpep_I_bact"/>
    <property type="match status" value="1"/>
</dbReference>
<evidence type="ECO:0000256" key="6">
    <source>
        <dbReference type="ARBA" id="ARBA00022670"/>
    </source>
</evidence>
<keyword evidence="8 12" id="KW-0378">Hydrolase</keyword>
<keyword evidence="10" id="KW-0472">Membrane</keyword>
<dbReference type="GO" id="GO:0004252">
    <property type="term" value="F:serine-type endopeptidase activity"/>
    <property type="evidence" value="ECO:0007669"/>
    <property type="project" value="InterPro"/>
</dbReference>
<dbReference type="GO" id="GO:0006465">
    <property type="term" value="P:signal peptide processing"/>
    <property type="evidence" value="ECO:0007669"/>
    <property type="project" value="InterPro"/>
</dbReference>
<dbReference type="GO" id="GO:0009003">
    <property type="term" value="F:signal peptidase activity"/>
    <property type="evidence" value="ECO:0007669"/>
    <property type="project" value="UniProtKB-EC"/>
</dbReference>
<organism evidence="14 15">
    <name type="scientific">Metabacillus arenae</name>
    <dbReference type="NCBI Taxonomy" id="2771434"/>
    <lineage>
        <taxon>Bacteria</taxon>
        <taxon>Bacillati</taxon>
        <taxon>Bacillota</taxon>
        <taxon>Bacilli</taxon>
        <taxon>Bacillales</taxon>
        <taxon>Bacillaceae</taxon>
        <taxon>Metabacillus</taxon>
    </lineage>
</organism>
<dbReference type="PROSITE" id="PS00761">
    <property type="entry name" value="SPASE_I_3"/>
    <property type="match status" value="1"/>
</dbReference>